<dbReference type="PANTHER" id="PTHR12848">
    <property type="entry name" value="REGULATORY-ASSOCIATED PROTEIN OF MTOR"/>
    <property type="match status" value="1"/>
</dbReference>
<dbReference type="Gene3D" id="2.130.10.10">
    <property type="entry name" value="YVTN repeat-like/Quinoprotein amine dehydrogenase"/>
    <property type="match status" value="1"/>
</dbReference>
<dbReference type="InterPro" id="IPR036322">
    <property type="entry name" value="WD40_repeat_dom_sf"/>
</dbReference>
<evidence type="ECO:0000256" key="2">
    <source>
        <dbReference type="ARBA" id="ARBA00022737"/>
    </source>
</evidence>
<evidence type="ECO:0000259" key="4">
    <source>
        <dbReference type="SMART" id="SM01302"/>
    </source>
</evidence>
<dbReference type="OrthoDB" id="10262360at2759"/>
<keyword evidence="6" id="KW-1185">Reference proteome</keyword>
<dbReference type="VEuPathDB" id="TrichDB:TRFO_20199"/>
<dbReference type="Proteomes" id="UP000179807">
    <property type="component" value="Unassembled WGS sequence"/>
</dbReference>
<comment type="caution">
    <text evidence="5">The sequence shown here is derived from an EMBL/GenBank/DDBJ whole genome shotgun (WGS) entry which is preliminary data.</text>
</comment>
<feature type="region of interest" description="Disordered" evidence="3">
    <location>
        <begin position="1"/>
        <end position="41"/>
    </location>
</feature>
<dbReference type="GO" id="GO:0005737">
    <property type="term" value="C:cytoplasm"/>
    <property type="evidence" value="ECO:0007669"/>
    <property type="project" value="TreeGrafter"/>
</dbReference>
<dbReference type="SUPFAM" id="SSF48371">
    <property type="entry name" value="ARM repeat"/>
    <property type="match status" value="1"/>
</dbReference>
<dbReference type="GO" id="GO:0031931">
    <property type="term" value="C:TORC1 complex"/>
    <property type="evidence" value="ECO:0007669"/>
    <property type="project" value="InterPro"/>
</dbReference>
<evidence type="ECO:0000313" key="6">
    <source>
        <dbReference type="Proteomes" id="UP000179807"/>
    </source>
</evidence>
<feature type="compositionally biased region" description="Basic and acidic residues" evidence="3">
    <location>
        <begin position="17"/>
        <end position="26"/>
    </location>
</feature>
<dbReference type="RefSeq" id="XP_068363602.1">
    <property type="nucleotide sequence ID" value="XM_068501266.1"/>
</dbReference>
<reference evidence="5" key="1">
    <citation type="submission" date="2016-10" db="EMBL/GenBank/DDBJ databases">
        <authorList>
            <person name="Benchimol M."/>
            <person name="Almeida L.G."/>
            <person name="Vasconcelos A.T."/>
            <person name="Perreira-Neves A."/>
            <person name="Rosa I.A."/>
            <person name="Tasca T."/>
            <person name="Bogo M.R."/>
            <person name="de Souza W."/>
        </authorList>
    </citation>
    <scope>NUCLEOTIDE SEQUENCE [LARGE SCALE GENOMIC DNA]</scope>
    <source>
        <strain evidence="5">K</strain>
    </source>
</reference>
<name>A0A1J4KHF7_9EUKA</name>
<dbReference type="GO" id="GO:0030674">
    <property type="term" value="F:protein-macromolecule adaptor activity"/>
    <property type="evidence" value="ECO:0007669"/>
    <property type="project" value="TreeGrafter"/>
</dbReference>
<dbReference type="GO" id="GO:0010506">
    <property type="term" value="P:regulation of autophagy"/>
    <property type="evidence" value="ECO:0007669"/>
    <property type="project" value="TreeGrafter"/>
</dbReference>
<evidence type="ECO:0000256" key="1">
    <source>
        <dbReference type="ARBA" id="ARBA00022574"/>
    </source>
</evidence>
<dbReference type="SUPFAM" id="SSF50978">
    <property type="entry name" value="WD40 repeat-like"/>
    <property type="match status" value="1"/>
</dbReference>
<feature type="compositionally biased region" description="Polar residues" evidence="3">
    <location>
        <begin position="28"/>
        <end position="40"/>
    </location>
</feature>
<dbReference type="Pfam" id="PF14538">
    <property type="entry name" value="Raptor_N"/>
    <property type="match status" value="1"/>
</dbReference>
<keyword evidence="1" id="KW-0853">WD repeat</keyword>
<keyword evidence="2" id="KW-0677">Repeat</keyword>
<sequence>MTEYDYDYSGSGETSEDLERMTEMEAQRANQPNNIPTNANFDDYEYSGSGETSEDLEKIAEIEGKRTNLSNQVASKQSYRISIDQLIKSIDVEAASRSQTPMISFLKDEDYILENFSQQNISQNSFVSESTEIAIIDFAHPLHYSITQSEYSNSCSEYLAWTDIQNTPTNEFPINAHNSYKYAYQEQRRQLRFLHLVSPTIEKFHAIAQHRKELPNERILFHYIGYGFPTSKDGNIFVRDGRPPQFTVYPMKKILKLMKTPSMFIFDVDYSGNFINSIREGYAAIAKKRNQGNASQIEGSAYDNWLCLCATDTDEKLPSDPHLPRDFLSSCLLSPIDMSILCYILQYYRTSFPSPDFPLTYLKHTLHEKEQKDNEQKDEKKFPTKIFSKLLTTIVDSIVSDFLSPAEYSRLFRKDKLVASLFRNFVLAQYLLIQYNIHPTSNPALPNMSHHPMWVQWNSAIDLWLTSSLSTVPSYDSYFYARTINSFKNMMKNGQAKMIRNSLLTTLCQIPFTDNTNYHPTAMAALADYALASHENRAKVANSVIFSNFFGKLVDTIPMKMKEFESLCCLVLSLFQLDMNFVYQIKRETNLRSLHNRLFDTRLNVKTKTLIAAILSCLVSTFKNLRNELSSVDYFLKLKNEIPQSSSGYLMSLLILIKKMYETQSIDTKLFYESAVHIQLANLVFHNNSFCRAAVLSALSCFMQANDPLLNSELLLFTLPAFLDVCYLVRYQFLIILVRFLSTHKKSFLENFQKTQKISTRFSFTEIISQWLCQNVKWPDIEFDFPRYASIVSSVLKKDDAVHHVCNLVTYLIDFFTHDPHPSVRTSAVKAKNIFTRLTQHDSSSSSSAPATISPPFGSLSSIEGATTLPIEESSESVDESSSNSKTPLFANDSAAIFSIFLERVIRTRGQDPPKRQEIPTTKPQNYGTVNVPTARLVLRASTNQVKQGATHIAFHPLHLATAFSTPSREIYYFDEDLNHYSHVKLNDFEISDLNVLEFNHTAHIISCTSNGCVQIWEPGHKYASATWRSDANFICDNIPQYAAVAPNHPKISTVRGNGGIALWDIESQKLIGEWNLMDQNVASKIMYLPGSTDVVLAGYVSGNIIGVDLRVASGLKSARIMSFSLADKLVNFGGNRNGGDLIYATSQSGRCVCWNAASKQLNNCVSHNTEVLNFDVHEVLPLLAFSRPKENVVITSPTGQVLYTTKSIVSDSIFKFHPILPVLTFSQANGEISSYNVVLSPDGK</sequence>
<dbReference type="InterPro" id="IPR004083">
    <property type="entry name" value="Raptor"/>
</dbReference>
<gene>
    <name evidence="5" type="ORF">TRFO_20199</name>
</gene>
<dbReference type="GO" id="GO:0009267">
    <property type="term" value="P:cellular response to starvation"/>
    <property type="evidence" value="ECO:0007669"/>
    <property type="project" value="TreeGrafter"/>
</dbReference>
<dbReference type="GeneID" id="94835970"/>
<dbReference type="SMART" id="SM01302">
    <property type="entry name" value="Raptor_N"/>
    <property type="match status" value="1"/>
</dbReference>
<organism evidence="5 6">
    <name type="scientific">Tritrichomonas foetus</name>
    <dbReference type="NCBI Taxonomy" id="1144522"/>
    <lineage>
        <taxon>Eukaryota</taxon>
        <taxon>Metamonada</taxon>
        <taxon>Parabasalia</taxon>
        <taxon>Tritrichomonadida</taxon>
        <taxon>Tritrichomonadidae</taxon>
        <taxon>Tritrichomonas</taxon>
    </lineage>
</organism>
<dbReference type="InterPro" id="IPR029347">
    <property type="entry name" value="Raptor_N"/>
</dbReference>
<accession>A0A1J4KHF7</accession>
<feature type="region of interest" description="Disordered" evidence="3">
    <location>
        <begin position="841"/>
        <end position="860"/>
    </location>
</feature>
<evidence type="ECO:0000313" key="5">
    <source>
        <dbReference type="EMBL" id="OHT10466.1"/>
    </source>
</evidence>
<dbReference type="InterPro" id="IPR016024">
    <property type="entry name" value="ARM-type_fold"/>
</dbReference>
<dbReference type="InterPro" id="IPR015943">
    <property type="entry name" value="WD40/YVTN_repeat-like_dom_sf"/>
</dbReference>
<dbReference type="GO" id="GO:0071230">
    <property type="term" value="P:cellular response to amino acid stimulus"/>
    <property type="evidence" value="ECO:0007669"/>
    <property type="project" value="TreeGrafter"/>
</dbReference>
<evidence type="ECO:0000256" key="3">
    <source>
        <dbReference type="SAM" id="MobiDB-lite"/>
    </source>
</evidence>
<protein>
    <recommendedName>
        <fullName evidence="4">Raptor N-terminal CASPase-like domain-containing protein</fullName>
    </recommendedName>
</protein>
<proteinExistence type="predicted"/>
<dbReference type="GO" id="GO:0031929">
    <property type="term" value="P:TOR signaling"/>
    <property type="evidence" value="ECO:0007669"/>
    <property type="project" value="InterPro"/>
</dbReference>
<feature type="domain" description="Raptor N-terminal CASPase-like" evidence="4">
    <location>
        <begin position="132"/>
        <end position="279"/>
    </location>
</feature>
<dbReference type="GO" id="GO:0030307">
    <property type="term" value="P:positive regulation of cell growth"/>
    <property type="evidence" value="ECO:0007669"/>
    <property type="project" value="TreeGrafter"/>
</dbReference>
<dbReference type="PRINTS" id="PR01547">
    <property type="entry name" value="YEAST176DUF"/>
</dbReference>
<dbReference type="PANTHER" id="PTHR12848:SF16">
    <property type="entry name" value="REGULATORY-ASSOCIATED PROTEIN OF MTOR"/>
    <property type="match status" value="1"/>
</dbReference>
<dbReference type="AlphaFoldDB" id="A0A1J4KHF7"/>
<dbReference type="EMBL" id="MLAK01000610">
    <property type="protein sequence ID" value="OHT10466.1"/>
    <property type="molecule type" value="Genomic_DNA"/>
</dbReference>